<dbReference type="InterPro" id="IPR004441">
    <property type="entry name" value="rRNA_MeTrfase_TrmH"/>
</dbReference>
<dbReference type="GO" id="GO:0032259">
    <property type="term" value="P:methylation"/>
    <property type="evidence" value="ECO:0007669"/>
    <property type="project" value="UniProtKB-KW"/>
</dbReference>
<dbReference type="Pfam" id="PF00588">
    <property type="entry name" value="SpoU_methylase"/>
    <property type="match status" value="1"/>
</dbReference>
<gene>
    <name evidence="4" type="ORF">HELGO_WM10912</name>
</gene>
<protein>
    <submittedName>
        <fullName evidence="4">tRNA (Guanosine(18)-2'-O)-methyltransferase</fullName>
    </submittedName>
</protein>
<accession>A0A6S6SCL1</accession>
<dbReference type="InterPro" id="IPR029026">
    <property type="entry name" value="tRNA_m1G_MTases_N"/>
</dbReference>
<dbReference type="GO" id="GO:0008173">
    <property type="term" value="F:RNA methyltransferase activity"/>
    <property type="evidence" value="ECO:0007669"/>
    <property type="project" value="InterPro"/>
</dbReference>
<organism evidence="4">
    <name type="scientific">uncultured Thiotrichaceae bacterium</name>
    <dbReference type="NCBI Taxonomy" id="298394"/>
    <lineage>
        <taxon>Bacteria</taxon>
        <taxon>Pseudomonadati</taxon>
        <taxon>Pseudomonadota</taxon>
        <taxon>Gammaproteobacteria</taxon>
        <taxon>Thiotrichales</taxon>
        <taxon>Thiotrichaceae</taxon>
        <taxon>environmental samples</taxon>
    </lineage>
</organism>
<name>A0A6S6SCL1_9GAMM</name>
<evidence type="ECO:0000313" key="4">
    <source>
        <dbReference type="EMBL" id="CAA6802399.1"/>
    </source>
</evidence>
<feature type="domain" description="tRNA/rRNA methyltransferase SpoU type" evidence="3">
    <location>
        <begin position="23"/>
        <end position="165"/>
    </location>
</feature>
<keyword evidence="1 4" id="KW-0489">Methyltransferase</keyword>
<dbReference type="PANTHER" id="PTHR46429:SF1">
    <property type="entry name" value="23S RRNA (GUANOSINE-2'-O-)-METHYLTRANSFERASE RLMB"/>
    <property type="match status" value="1"/>
</dbReference>
<dbReference type="InterPro" id="IPR029028">
    <property type="entry name" value="Alpha/beta_knot_MTases"/>
</dbReference>
<dbReference type="InterPro" id="IPR001537">
    <property type="entry name" value="SpoU_MeTrfase"/>
</dbReference>
<evidence type="ECO:0000256" key="1">
    <source>
        <dbReference type="ARBA" id="ARBA00022603"/>
    </source>
</evidence>
<dbReference type="PANTHER" id="PTHR46429">
    <property type="entry name" value="23S RRNA (GUANOSINE-2'-O-)-METHYLTRANSFERASE RLMB"/>
    <property type="match status" value="1"/>
</dbReference>
<dbReference type="GO" id="GO:0005829">
    <property type="term" value="C:cytosol"/>
    <property type="evidence" value="ECO:0007669"/>
    <property type="project" value="TreeGrafter"/>
</dbReference>
<reference evidence="4" key="1">
    <citation type="submission" date="2020-01" db="EMBL/GenBank/DDBJ databases">
        <authorList>
            <person name="Meier V. D."/>
            <person name="Meier V D."/>
        </authorList>
    </citation>
    <scope>NUCLEOTIDE SEQUENCE</scope>
    <source>
        <strain evidence="4">HLG_WM_MAG_07</strain>
    </source>
</reference>
<dbReference type="GO" id="GO:0003723">
    <property type="term" value="F:RNA binding"/>
    <property type="evidence" value="ECO:0007669"/>
    <property type="project" value="InterPro"/>
</dbReference>
<sequence length="177" mass="19360">MVSKNQQLEHHMHQENEDKFPLTFLAHNIDVTRNIGGLFRIADALGVEKIYLTGSSFTPENPKVKKSSRSTIKYVSFEYAEGPLPIIAHLQKEGYTIVSLEITSKSIPLSALCLDKAENVCLILGSENEGVSQVLLDASDITVHIPMSGVNSSMNVVTACAIASYEITKQLEVGRNA</sequence>
<dbReference type="AlphaFoldDB" id="A0A6S6SCL1"/>
<evidence type="ECO:0000259" key="3">
    <source>
        <dbReference type="Pfam" id="PF00588"/>
    </source>
</evidence>
<dbReference type="EMBL" id="CACVAY010000012">
    <property type="protein sequence ID" value="CAA6802399.1"/>
    <property type="molecule type" value="Genomic_DNA"/>
</dbReference>
<proteinExistence type="predicted"/>
<dbReference type="Gene3D" id="3.40.1280.10">
    <property type="match status" value="1"/>
</dbReference>
<evidence type="ECO:0000256" key="2">
    <source>
        <dbReference type="ARBA" id="ARBA00022679"/>
    </source>
</evidence>
<dbReference type="GO" id="GO:0006396">
    <property type="term" value="P:RNA processing"/>
    <property type="evidence" value="ECO:0007669"/>
    <property type="project" value="InterPro"/>
</dbReference>
<dbReference type="SUPFAM" id="SSF75217">
    <property type="entry name" value="alpha/beta knot"/>
    <property type="match status" value="1"/>
</dbReference>
<keyword evidence="2 4" id="KW-0808">Transferase</keyword>